<keyword evidence="4" id="KW-0243">Dynein</keyword>
<evidence type="ECO:0000313" key="7">
    <source>
        <dbReference type="EMBL" id="CAI4048956.1"/>
    </source>
</evidence>
<evidence type="ECO:0008006" key="9">
    <source>
        <dbReference type="Google" id="ProtNLM"/>
    </source>
</evidence>
<evidence type="ECO:0000256" key="4">
    <source>
        <dbReference type="ARBA" id="ARBA00023017"/>
    </source>
</evidence>
<accession>A0AA35J5W0</accession>
<dbReference type="Pfam" id="PF05783">
    <property type="entry name" value="DLIC"/>
    <property type="match status" value="1"/>
</dbReference>
<keyword evidence="6" id="KW-0206">Cytoskeleton</keyword>
<keyword evidence="2" id="KW-0963">Cytoplasm</keyword>
<dbReference type="AlphaFoldDB" id="A0AA35J5W0"/>
<protein>
    <recommendedName>
        <fullName evidence="9">DYN3-like protein</fullName>
    </recommendedName>
</protein>
<keyword evidence="3" id="KW-0493">Microtubule</keyword>
<reference evidence="7" key="1">
    <citation type="submission" date="2022-10" db="EMBL/GenBank/DDBJ databases">
        <authorList>
            <person name="Byrne P K."/>
        </authorList>
    </citation>
    <scope>NUCLEOTIDE SEQUENCE</scope>
    <source>
        <strain evidence="7">IFO1802</strain>
    </source>
</reference>
<proteinExistence type="predicted"/>
<evidence type="ECO:0000256" key="5">
    <source>
        <dbReference type="ARBA" id="ARBA00023175"/>
    </source>
</evidence>
<comment type="subcellular location">
    <subcellularLocation>
        <location evidence="1">Cytoplasm</location>
        <location evidence="1">Cytoskeleton</location>
    </subcellularLocation>
</comment>
<evidence type="ECO:0000256" key="2">
    <source>
        <dbReference type="ARBA" id="ARBA00022490"/>
    </source>
</evidence>
<evidence type="ECO:0000256" key="1">
    <source>
        <dbReference type="ARBA" id="ARBA00004245"/>
    </source>
</evidence>
<dbReference type="EMBL" id="OX365908">
    <property type="protein sequence ID" value="CAI4048956.1"/>
    <property type="molecule type" value="Genomic_DNA"/>
</dbReference>
<dbReference type="RefSeq" id="XP_056084458.1">
    <property type="nucleotide sequence ID" value="XM_056230551.1"/>
</dbReference>
<dbReference type="GO" id="GO:0030286">
    <property type="term" value="C:dynein complex"/>
    <property type="evidence" value="ECO:0007669"/>
    <property type="project" value="UniProtKB-KW"/>
</dbReference>
<dbReference type="InterPro" id="IPR022780">
    <property type="entry name" value="Dynein_light_int_chain"/>
</dbReference>
<sequence>MGNAWDELLAQSEPVTNTKGTVATTAVIHSLSSETLHQFTTLCFPEGTSSLLDTKLVNFATIGWTNDLEQHCSLDVYTLIKSGPDALNLLKPFLQERSSKIHWLILLDWSSNDQQLWLGELFSTFSSIKQLNDDNEFSVWCLNSDKIFSLQRNTTVWQSAHIDFVLQSLRSFCYFNDSSLFYIDEHRNEEEDEKALGLKYQEILKHAVEGRDMEDYIEMVKRSRISIPKGCDSIGLIKTIDERFEPTEVEDVQFLTRYTNFVPTTDGMKDGREIYNFYDLNEAQSLTSFQVNIQEELGKMFMKHRKNSKISETRR</sequence>
<evidence type="ECO:0000256" key="6">
    <source>
        <dbReference type="ARBA" id="ARBA00023212"/>
    </source>
</evidence>
<keyword evidence="5" id="KW-0505">Motor protein</keyword>
<evidence type="ECO:0000313" key="8">
    <source>
        <dbReference type="Proteomes" id="UP001162087"/>
    </source>
</evidence>
<evidence type="ECO:0000256" key="3">
    <source>
        <dbReference type="ARBA" id="ARBA00022701"/>
    </source>
</evidence>
<gene>
    <name evidence="7" type="primary">SKDI13G4300</name>
    <name evidence="7" type="ORF">SKDI_13G4300</name>
</gene>
<organism evidence="7 8">
    <name type="scientific">Saccharomyces kudriavzevii (strain ATCC MYA-4449 / AS 2.2408 / CBS 8840 / NBRC 1802 / NCYC 2889)</name>
    <name type="common">Yeast</name>
    <dbReference type="NCBI Taxonomy" id="226230"/>
    <lineage>
        <taxon>Eukaryota</taxon>
        <taxon>Fungi</taxon>
        <taxon>Dikarya</taxon>
        <taxon>Ascomycota</taxon>
        <taxon>Saccharomycotina</taxon>
        <taxon>Saccharomycetes</taxon>
        <taxon>Saccharomycetales</taxon>
        <taxon>Saccharomycetaceae</taxon>
        <taxon>Saccharomyces</taxon>
    </lineage>
</organism>
<dbReference type="GO" id="GO:0005874">
    <property type="term" value="C:microtubule"/>
    <property type="evidence" value="ECO:0007669"/>
    <property type="project" value="UniProtKB-KW"/>
</dbReference>
<keyword evidence="8" id="KW-1185">Reference proteome</keyword>
<dbReference type="GeneID" id="80926449"/>
<dbReference type="Proteomes" id="UP001162087">
    <property type="component" value="Chromosome 13"/>
</dbReference>
<name>A0AA35J5W0_SACK1</name>